<dbReference type="Proteomes" id="UP000321393">
    <property type="component" value="Unassembled WGS sequence"/>
</dbReference>
<evidence type="ECO:0000313" key="1">
    <source>
        <dbReference type="EMBL" id="KAA0048211.1"/>
    </source>
</evidence>
<accession>A0A5D3CCE5</accession>
<gene>
    <name evidence="2" type="ORF">E5676_scaffold265G001940</name>
    <name evidence="1" type="ORF">E6C27_scaffold63G001220</name>
</gene>
<protein>
    <submittedName>
        <fullName evidence="2">Uncharacterized protein</fullName>
    </submittedName>
</protein>
<evidence type="ECO:0000313" key="4">
    <source>
        <dbReference type="Proteomes" id="UP000321947"/>
    </source>
</evidence>
<dbReference type="AlphaFoldDB" id="A0A5D3CCE5"/>
<comment type="caution">
    <text evidence="2">The sequence shown here is derived from an EMBL/GenBank/DDBJ whole genome shotgun (WGS) entry which is preliminary data.</text>
</comment>
<dbReference type="Proteomes" id="UP000321947">
    <property type="component" value="Unassembled WGS sequence"/>
</dbReference>
<evidence type="ECO:0000313" key="3">
    <source>
        <dbReference type="Proteomes" id="UP000321393"/>
    </source>
</evidence>
<reference evidence="3 4" key="1">
    <citation type="submission" date="2019-08" db="EMBL/GenBank/DDBJ databases">
        <title>Draft genome sequences of two oriental melons (Cucumis melo L. var makuwa).</title>
        <authorList>
            <person name="Kwon S.-Y."/>
        </authorList>
    </citation>
    <scope>NUCLEOTIDE SEQUENCE [LARGE SCALE GENOMIC DNA]</scope>
    <source>
        <strain evidence="4">cv. Chang Bougi</strain>
        <strain evidence="3">cv. SW 3</strain>
        <tissue evidence="2">Leaf</tissue>
    </source>
</reference>
<organism evidence="2 4">
    <name type="scientific">Cucumis melo var. makuwa</name>
    <name type="common">Oriental melon</name>
    <dbReference type="NCBI Taxonomy" id="1194695"/>
    <lineage>
        <taxon>Eukaryota</taxon>
        <taxon>Viridiplantae</taxon>
        <taxon>Streptophyta</taxon>
        <taxon>Embryophyta</taxon>
        <taxon>Tracheophyta</taxon>
        <taxon>Spermatophyta</taxon>
        <taxon>Magnoliopsida</taxon>
        <taxon>eudicotyledons</taxon>
        <taxon>Gunneridae</taxon>
        <taxon>Pentapetalae</taxon>
        <taxon>rosids</taxon>
        <taxon>fabids</taxon>
        <taxon>Cucurbitales</taxon>
        <taxon>Cucurbitaceae</taxon>
        <taxon>Benincaseae</taxon>
        <taxon>Cucumis</taxon>
    </lineage>
</organism>
<dbReference type="EMBL" id="SSTD01012952">
    <property type="protein sequence ID" value="TYK08046.1"/>
    <property type="molecule type" value="Genomic_DNA"/>
</dbReference>
<sequence>MGSQIARVRERASLGAETEVRAKASWRMTRSDRDDWYQSLGSRFCRLTYDKRCHHIEVHVERVVGEAEELDVPSLRSNCCSGFPLNPCSCETLFLFVLCSPSSKPLKSPSLPLKVPLLRLGVSLAISSFWI</sequence>
<dbReference type="EMBL" id="SSTE01012982">
    <property type="protein sequence ID" value="KAA0048211.1"/>
    <property type="molecule type" value="Genomic_DNA"/>
</dbReference>
<proteinExistence type="predicted"/>
<evidence type="ECO:0000313" key="2">
    <source>
        <dbReference type="EMBL" id="TYK08046.1"/>
    </source>
</evidence>
<name>A0A5D3CCE5_CUCMM</name>